<evidence type="ECO:0000256" key="11">
    <source>
        <dbReference type="ARBA" id="ARBA00023242"/>
    </source>
</evidence>
<evidence type="ECO:0008006" key="18">
    <source>
        <dbReference type="Google" id="ProtNLM"/>
    </source>
</evidence>
<dbReference type="Proteomes" id="UP000006882">
    <property type="component" value="Chromosome G8"/>
</dbReference>
<dbReference type="InterPro" id="IPR045280">
    <property type="entry name" value="TIFY-like"/>
</dbReference>
<comment type="function">
    <text evidence="1">Transcriptional activator that specifically binds 5'-GATA-3' or 5'-GAT-3' motifs within gene promoters.</text>
</comment>
<dbReference type="GO" id="GO:0043565">
    <property type="term" value="F:sequence-specific DNA binding"/>
    <property type="evidence" value="ECO:0007669"/>
    <property type="project" value="InterPro"/>
</dbReference>
<evidence type="ECO:0000256" key="5">
    <source>
        <dbReference type="ARBA" id="ARBA00022771"/>
    </source>
</evidence>
<dbReference type="InterPro" id="IPR013088">
    <property type="entry name" value="Znf_NHR/GATA"/>
</dbReference>
<dbReference type="OrthoDB" id="2162994at2759"/>
<dbReference type="PROSITE" id="PS00344">
    <property type="entry name" value="GATA_ZN_FINGER_1"/>
    <property type="match status" value="1"/>
</dbReference>
<keyword evidence="9" id="KW-0010">Activator</keyword>
<evidence type="ECO:0000256" key="2">
    <source>
        <dbReference type="ARBA" id="ARBA00004123"/>
    </source>
</evidence>
<proteinExistence type="inferred from homology"/>
<keyword evidence="4" id="KW-0479">Metal-binding</keyword>
<accession>A0A251MUF0</accession>
<keyword evidence="6" id="KW-0862">Zinc</keyword>
<dbReference type="Gene3D" id="3.30.50.10">
    <property type="entry name" value="Erythroid Transcription Factor GATA-1, subunit A"/>
    <property type="match status" value="1"/>
</dbReference>
<evidence type="ECO:0000313" key="17">
    <source>
        <dbReference type="Proteomes" id="UP000006882"/>
    </source>
</evidence>
<dbReference type="CDD" id="cd00202">
    <property type="entry name" value="ZnF_GATA"/>
    <property type="match status" value="1"/>
</dbReference>
<feature type="region of interest" description="Disordered" evidence="13">
    <location>
        <begin position="267"/>
        <end position="294"/>
    </location>
</feature>
<feature type="region of interest" description="Disordered" evidence="13">
    <location>
        <begin position="104"/>
        <end position="123"/>
    </location>
</feature>
<dbReference type="InterPro" id="IPR010402">
    <property type="entry name" value="CCT_domain"/>
</dbReference>
<dbReference type="SMART" id="SM00979">
    <property type="entry name" value="TIFY"/>
    <property type="match status" value="1"/>
</dbReference>
<evidence type="ECO:0000256" key="3">
    <source>
        <dbReference type="ARBA" id="ARBA00007722"/>
    </source>
</evidence>
<keyword evidence="7" id="KW-0805">Transcription regulation</keyword>
<dbReference type="Pfam" id="PF00320">
    <property type="entry name" value="GATA"/>
    <property type="match status" value="1"/>
</dbReference>
<evidence type="ECO:0000256" key="8">
    <source>
        <dbReference type="ARBA" id="ARBA00023125"/>
    </source>
</evidence>
<evidence type="ECO:0000256" key="12">
    <source>
        <dbReference type="PROSITE-ProRule" id="PRU00357"/>
    </source>
</evidence>
<dbReference type="InterPro" id="IPR010399">
    <property type="entry name" value="Tify_dom"/>
</dbReference>
<dbReference type="Pfam" id="PF06203">
    <property type="entry name" value="CCT"/>
    <property type="match status" value="1"/>
</dbReference>
<organism evidence="16 17">
    <name type="scientific">Prunus persica</name>
    <name type="common">Peach</name>
    <name type="synonym">Amygdalus persica</name>
    <dbReference type="NCBI Taxonomy" id="3760"/>
    <lineage>
        <taxon>Eukaryota</taxon>
        <taxon>Viridiplantae</taxon>
        <taxon>Streptophyta</taxon>
        <taxon>Embryophyta</taxon>
        <taxon>Tracheophyta</taxon>
        <taxon>Spermatophyta</taxon>
        <taxon>Magnoliopsida</taxon>
        <taxon>eudicotyledons</taxon>
        <taxon>Gunneridae</taxon>
        <taxon>Pentapetalae</taxon>
        <taxon>rosids</taxon>
        <taxon>fabids</taxon>
        <taxon>Rosales</taxon>
        <taxon>Rosaceae</taxon>
        <taxon>Amygdaloideae</taxon>
        <taxon>Amygdaleae</taxon>
        <taxon>Prunus</taxon>
    </lineage>
</organism>
<evidence type="ECO:0000256" key="6">
    <source>
        <dbReference type="ARBA" id="ARBA00022833"/>
    </source>
</evidence>
<feature type="domain" description="Tify" evidence="15">
    <location>
        <begin position="62"/>
        <end position="97"/>
    </location>
</feature>
<dbReference type="GO" id="GO:0005634">
    <property type="term" value="C:nucleus"/>
    <property type="evidence" value="ECO:0007669"/>
    <property type="project" value="UniProtKB-SubCell"/>
</dbReference>
<dbReference type="SMART" id="SM00401">
    <property type="entry name" value="ZnF_GATA"/>
    <property type="match status" value="1"/>
</dbReference>
<dbReference type="PROSITE" id="PS51017">
    <property type="entry name" value="CCT"/>
    <property type="match status" value="1"/>
</dbReference>
<feature type="compositionally biased region" description="Polar residues" evidence="13">
    <location>
        <begin position="49"/>
        <end position="59"/>
    </location>
</feature>
<dbReference type="PANTHER" id="PTHR46125">
    <property type="entry name" value="GATA TRANSCRIPTION FACTOR 28"/>
    <property type="match status" value="1"/>
</dbReference>
<evidence type="ECO:0000256" key="13">
    <source>
        <dbReference type="SAM" id="MobiDB-lite"/>
    </source>
</evidence>
<dbReference type="SMR" id="A0A251MUF0"/>
<evidence type="ECO:0000259" key="15">
    <source>
        <dbReference type="PROSITE" id="PS51320"/>
    </source>
</evidence>
<dbReference type="GO" id="GO:0008270">
    <property type="term" value="F:zinc ion binding"/>
    <property type="evidence" value="ECO:0007669"/>
    <property type="project" value="UniProtKB-KW"/>
</dbReference>
<evidence type="ECO:0000256" key="10">
    <source>
        <dbReference type="ARBA" id="ARBA00023163"/>
    </source>
</evidence>
<feature type="domain" description="CCT" evidence="14">
    <location>
        <begin position="130"/>
        <end position="172"/>
    </location>
</feature>
<reference evidence="16 17" key="1">
    <citation type="journal article" date="2013" name="Nat. Genet.">
        <title>The high-quality draft genome of peach (Prunus persica) identifies unique patterns of genetic diversity, domestication and genome evolution.</title>
        <authorList>
            <consortium name="International Peach Genome Initiative"/>
            <person name="Verde I."/>
            <person name="Abbott A.G."/>
            <person name="Scalabrin S."/>
            <person name="Jung S."/>
            <person name="Shu S."/>
            <person name="Marroni F."/>
            <person name="Zhebentyayeva T."/>
            <person name="Dettori M.T."/>
            <person name="Grimwood J."/>
            <person name="Cattonaro F."/>
            <person name="Zuccolo A."/>
            <person name="Rossini L."/>
            <person name="Jenkins J."/>
            <person name="Vendramin E."/>
            <person name="Meisel L.A."/>
            <person name="Decroocq V."/>
            <person name="Sosinski B."/>
            <person name="Prochnik S."/>
            <person name="Mitros T."/>
            <person name="Policriti A."/>
            <person name="Cipriani G."/>
            <person name="Dondini L."/>
            <person name="Ficklin S."/>
            <person name="Goodstein D.M."/>
            <person name="Xuan P."/>
            <person name="Del Fabbro C."/>
            <person name="Aramini V."/>
            <person name="Copetti D."/>
            <person name="Gonzalez S."/>
            <person name="Horner D.S."/>
            <person name="Falchi R."/>
            <person name="Lucas S."/>
            <person name="Mica E."/>
            <person name="Maldonado J."/>
            <person name="Lazzari B."/>
            <person name="Bielenberg D."/>
            <person name="Pirona R."/>
            <person name="Miculan M."/>
            <person name="Barakat A."/>
            <person name="Testolin R."/>
            <person name="Stella A."/>
            <person name="Tartarini S."/>
            <person name="Tonutti P."/>
            <person name="Arus P."/>
            <person name="Orellana A."/>
            <person name="Wells C."/>
            <person name="Main D."/>
            <person name="Vizzotto G."/>
            <person name="Silva H."/>
            <person name="Salamini F."/>
            <person name="Schmutz J."/>
            <person name="Morgante M."/>
            <person name="Rokhsar D.S."/>
        </authorList>
    </citation>
    <scope>NUCLEOTIDE SEQUENCE [LARGE SCALE GENOMIC DNA]</scope>
    <source>
        <strain evidence="17">cv. Nemared</strain>
    </source>
</reference>
<evidence type="ECO:0000256" key="7">
    <source>
        <dbReference type="ARBA" id="ARBA00023015"/>
    </source>
</evidence>
<keyword evidence="8" id="KW-0238">DNA-binding</keyword>
<name>A0A251MUF0_PRUPE</name>
<protein>
    <recommendedName>
        <fullName evidence="18">GATA transcription factor 19-like</fullName>
    </recommendedName>
</protein>
<comment type="similarity">
    <text evidence="3">Belongs to the type IV zinc-finger family. Class C subfamily.</text>
</comment>
<feature type="region of interest" description="Disordered" evidence="13">
    <location>
        <begin position="27"/>
        <end position="59"/>
    </location>
</feature>
<sequence length="366" mass="40219">MEMVNAQLLQARAYEGEDQLVHVPAELEGDSDEGGGAKAAMNGGDQTRRSSGVTMSRCNSALPSRTSELTIAFEGEVHVFPAVTPDKVQAVLLLLGGRDISSSFPSSESLLESNSGGIGDISRNSKLSRRTASLVRFREKRKERCFEKKIRYTCRKEVAQRMYRKNGQFASLKDDSKIASGNCDSSDGTSCPESVLRRCQHCGISEKSTPAMRRGPAGPRSLCNACGLMWANKGTLRDLTKAGRPIHFDQTELETAADFKPLMLKPENAHLDPDEEGSPEESKPIALDTENPPLRLGDEDMLETAEAATTNHISIQMENSTVNFDEQENLDEFCNASGTEFEIPANFDEQVVDFYDCNIETHWPGT</sequence>
<keyword evidence="5" id="KW-0863">Zinc-finger</keyword>
<feature type="compositionally biased region" description="Low complexity" evidence="13">
    <location>
        <begin position="104"/>
        <end position="115"/>
    </location>
</feature>
<comment type="subcellular location">
    <subcellularLocation>
        <location evidence="2 12">Nucleus</location>
    </subcellularLocation>
</comment>
<dbReference type="EMBL" id="CM007658">
    <property type="protein sequence ID" value="ONH90720.1"/>
    <property type="molecule type" value="Genomic_DNA"/>
</dbReference>
<dbReference type="SUPFAM" id="SSF57716">
    <property type="entry name" value="Glucocorticoid receptor-like (DNA-binding domain)"/>
    <property type="match status" value="1"/>
</dbReference>
<evidence type="ECO:0000313" key="16">
    <source>
        <dbReference type="EMBL" id="ONH90720.1"/>
    </source>
</evidence>
<dbReference type="Pfam" id="PF06200">
    <property type="entry name" value="tify"/>
    <property type="match status" value="1"/>
</dbReference>
<dbReference type="GO" id="GO:0006355">
    <property type="term" value="P:regulation of DNA-templated transcription"/>
    <property type="evidence" value="ECO:0007669"/>
    <property type="project" value="InterPro"/>
</dbReference>
<keyword evidence="17" id="KW-1185">Reference proteome</keyword>
<gene>
    <name evidence="16" type="ORF">PRUPE_8G071300</name>
</gene>
<dbReference type="PROSITE" id="PS51320">
    <property type="entry name" value="TIFY"/>
    <property type="match status" value="1"/>
</dbReference>
<keyword evidence="11 12" id="KW-0539">Nucleus</keyword>
<dbReference type="InterPro" id="IPR000679">
    <property type="entry name" value="Znf_GATA"/>
</dbReference>
<evidence type="ECO:0000256" key="4">
    <source>
        <dbReference type="ARBA" id="ARBA00022723"/>
    </source>
</evidence>
<dbReference type="AlphaFoldDB" id="A0A251MUF0"/>
<evidence type="ECO:0000256" key="9">
    <source>
        <dbReference type="ARBA" id="ARBA00023159"/>
    </source>
</evidence>
<keyword evidence="10" id="KW-0804">Transcription</keyword>
<dbReference type="PANTHER" id="PTHR46125:SF15">
    <property type="entry name" value="GATA TRANSCRIPTION FACTOR 19-LIKE ISOFORM X1"/>
    <property type="match status" value="1"/>
</dbReference>
<evidence type="ECO:0000259" key="14">
    <source>
        <dbReference type="PROSITE" id="PS51017"/>
    </source>
</evidence>
<dbReference type="Gramene" id="ONH90720">
    <property type="protein sequence ID" value="ONH90720"/>
    <property type="gene ID" value="PRUPE_8G071300"/>
</dbReference>
<evidence type="ECO:0000256" key="1">
    <source>
        <dbReference type="ARBA" id="ARBA00002206"/>
    </source>
</evidence>